<accession>A0A9D1N743</accession>
<dbReference type="Proteomes" id="UP000824130">
    <property type="component" value="Unassembled WGS sequence"/>
</dbReference>
<dbReference type="EMBL" id="DVOB01000120">
    <property type="protein sequence ID" value="HIU96126.1"/>
    <property type="molecule type" value="Genomic_DNA"/>
</dbReference>
<comment type="caution">
    <text evidence="1">The sequence shown here is derived from an EMBL/GenBank/DDBJ whole genome shotgun (WGS) entry which is preliminary data.</text>
</comment>
<evidence type="ECO:0000313" key="2">
    <source>
        <dbReference type="Proteomes" id="UP000824130"/>
    </source>
</evidence>
<proteinExistence type="predicted"/>
<protein>
    <submittedName>
        <fullName evidence="1">Uncharacterized protein</fullName>
    </submittedName>
</protein>
<name>A0A9D1N743_9FIRM</name>
<evidence type="ECO:0000313" key="1">
    <source>
        <dbReference type="EMBL" id="HIU96126.1"/>
    </source>
</evidence>
<sequence>MDKVSPIDGDCGRLCGSLCCTYEPETASCQTGHEGCSENAEACCEPSEGSSLGIYLLPGEEKLFTGHEDWLEWDWEYAEDYEFPDSWHGKVYFLKCLNAPSCHRQMRPLQCRVFPLTPHLDQYGQLYMIYQSGQLPYKCPLIHEKIKLNEDFLKANYTVWKHLLRDPLIFDLVEMDSAFREDDGENIVYLYP</sequence>
<reference evidence="1" key="1">
    <citation type="submission" date="2020-10" db="EMBL/GenBank/DDBJ databases">
        <authorList>
            <person name="Gilroy R."/>
        </authorList>
    </citation>
    <scope>NUCLEOTIDE SEQUENCE</scope>
    <source>
        <strain evidence="1">ChiSjej4B22-8349</strain>
    </source>
</reference>
<reference evidence="1" key="2">
    <citation type="journal article" date="2021" name="PeerJ">
        <title>Extensive microbial diversity within the chicken gut microbiome revealed by metagenomics and culture.</title>
        <authorList>
            <person name="Gilroy R."/>
            <person name="Ravi A."/>
            <person name="Getino M."/>
            <person name="Pursley I."/>
            <person name="Horton D.L."/>
            <person name="Alikhan N.F."/>
            <person name="Baker D."/>
            <person name="Gharbi K."/>
            <person name="Hall N."/>
            <person name="Watson M."/>
            <person name="Adriaenssens E.M."/>
            <person name="Foster-Nyarko E."/>
            <person name="Jarju S."/>
            <person name="Secka A."/>
            <person name="Antonio M."/>
            <person name="Oren A."/>
            <person name="Chaudhuri R.R."/>
            <person name="La Ragione R."/>
            <person name="Hildebrand F."/>
            <person name="Pallen M.J."/>
        </authorList>
    </citation>
    <scope>NUCLEOTIDE SEQUENCE</scope>
    <source>
        <strain evidence="1">ChiSjej4B22-8349</strain>
    </source>
</reference>
<gene>
    <name evidence="1" type="ORF">IAD25_05365</name>
</gene>
<organism evidence="1 2">
    <name type="scientific">Candidatus Allocopromorpha excrementipullorum</name>
    <dbReference type="NCBI Taxonomy" id="2840743"/>
    <lineage>
        <taxon>Bacteria</taxon>
        <taxon>Bacillati</taxon>
        <taxon>Bacillota</taxon>
        <taxon>Clostridia</taxon>
        <taxon>Eubacteriales</taxon>
        <taxon>Eubacteriaceae</taxon>
        <taxon>Eubacteriaceae incertae sedis</taxon>
        <taxon>Candidatus Allocopromorpha</taxon>
    </lineage>
</organism>
<dbReference type="AlphaFoldDB" id="A0A9D1N743"/>